<keyword evidence="2" id="KW-1133">Transmembrane helix</keyword>
<evidence type="ECO:0000313" key="3">
    <source>
        <dbReference type="EMBL" id="EOA39185.1"/>
    </source>
</evidence>
<dbReference type="AlphaFoldDB" id="R0IKV3"/>
<dbReference type="PANTHER" id="PTHR46225:SF13">
    <property type="entry name" value="E3 UBIQUITIN-PROTEIN LIGASE-RELATED"/>
    <property type="match status" value="1"/>
</dbReference>
<gene>
    <name evidence="3" type="ORF">CARUB_v10012152mg</name>
</gene>
<reference evidence="4" key="1">
    <citation type="journal article" date="2013" name="Nat. Genet.">
        <title>The Capsella rubella genome and the genomic consequences of rapid mating system evolution.</title>
        <authorList>
            <person name="Slotte T."/>
            <person name="Hazzouri K.M."/>
            <person name="Agren J.A."/>
            <person name="Koenig D."/>
            <person name="Maumus F."/>
            <person name="Guo Y.L."/>
            <person name="Steige K."/>
            <person name="Platts A.E."/>
            <person name="Escobar J.S."/>
            <person name="Newman L.K."/>
            <person name="Wang W."/>
            <person name="Mandakova T."/>
            <person name="Vello E."/>
            <person name="Smith L.M."/>
            <person name="Henz S.R."/>
            <person name="Steffen J."/>
            <person name="Takuno S."/>
            <person name="Brandvain Y."/>
            <person name="Coop G."/>
            <person name="Andolfatto P."/>
            <person name="Hu T.T."/>
            <person name="Blanchette M."/>
            <person name="Clark R.M."/>
            <person name="Quesneville H."/>
            <person name="Nordborg M."/>
            <person name="Gaut B.S."/>
            <person name="Lysak M.A."/>
            <person name="Jenkins J."/>
            <person name="Grimwood J."/>
            <person name="Chapman J."/>
            <person name="Prochnik S."/>
            <person name="Shu S."/>
            <person name="Rokhsar D."/>
            <person name="Schmutz J."/>
            <person name="Weigel D."/>
            <person name="Wright S.I."/>
        </authorList>
    </citation>
    <scope>NUCLEOTIDE SEQUENCE [LARGE SCALE GENOMIC DNA]</scope>
    <source>
        <strain evidence="4">cv. Monte Gargano</strain>
    </source>
</reference>
<dbReference type="KEGG" id="crb:17900217"/>
<feature type="transmembrane region" description="Helical" evidence="2">
    <location>
        <begin position="216"/>
        <end position="234"/>
    </location>
</feature>
<organism evidence="3 4">
    <name type="scientific">Capsella rubella</name>
    <dbReference type="NCBI Taxonomy" id="81985"/>
    <lineage>
        <taxon>Eukaryota</taxon>
        <taxon>Viridiplantae</taxon>
        <taxon>Streptophyta</taxon>
        <taxon>Embryophyta</taxon>
        <taxon>Tracheophyta</taxon>
        <taxon>Spermatophyta</taxon>
        <taxon>Magnoliopsida</taxon>
        <taxon>eudicotyledons</taxon>
        <taxon>Gunneridae</taxon>
        <taxon>Pentapetalae</taxon>
        <taxon>rosids</taxon>
        <taxon>malvids</taxon>
        <taxon>Brassicales</taxon>
        <taxon>Brassicaceae</taxon>
        <taxon>Camelineae</taxon>
        <taxon>Capsella</taxon>
    </lineage>
</organism>
<feature type="transmembrane region" description="Helical" evidence="2">
    <location>
        <begin position="57"/>
        <end position="80"/>
    </location>
</feature>
<evidence type="ECO:0000256" key="2">
    <source>
        <dbReference type="SAM" id="Phobius"/>
    </source>
</evidence>
<dbReference type="Proteomes" id="UP000029121">
    <property type="component" value="Unassembled WGS sequence"/>
</dbReference>
<keyword evidence="2" id="KW-0472">Membrane</keyword>
<evidence type="ECO:0000256" key="1">
    <source>
        <dbReference type="SAM" id="MobiDB-lite"/>
    </source>
</evidence>
<protein>
    <recommendedName>
        <fullName evidence="5">Transmembrane protein</fullName>
    </recommendedName>
</protein>
<name>R0IKV3_9BRAS</name>
<accession>R0IKV3</accession>
<dbReference type="OrthoDB" id="1613352at2759"/>
<feature type="transmembrane region" description="Helical" evidence="2">
    <location>
        <begin position="138"/>
        <end position="155"/>
    </location>
</feature>
<evidence type="ECO:0008006" key="5">
    <source>
        <dbReference type="Google" id="ProtNLM"/>
    </source>
</evidence>
<dbReference type="EMBL" id="KB870805">
    <property type="protein sequence ID" value="EOA39185.1"/>
    <property type="molecule type" value="Genomic_DNA"/>
</dbReference>
<feature type="region of interest" description="Disordered" evidence="1">
    <location>
        <begin position="1"/>
        <end position="28"/>
    </location>
</feature>
<dbReference type="PANTHER" id="PTHR46225">
    <property type="entry name" value="C3H4 TYPE ZINC FINGER PROTEIN"/>
    <property type="match status" value="1"/>
</dbReference>
<keyword evidence="2" id="KW-0812">Transmembrane</keyword>
<proteinExistence type="predicted"/>
<sequence length="240" mass="26831">MEGPLLSKSERNDVTIHGDSSTSDEHVVDITVNDDSSSADEKTPHEGVQSSRTDIDAVVWTLVGFVVALLQIVAAIAVLTLTKDEQQPSPKILVTLIIAYTCGCILTLPILGWRFWFYNQSVSSETRINEVMNSLRMMLGYFFVGWITVFIWHLVNNSSSIDYSAPHFWLCLAFFANSCIQHVFRNLHCSVICFVFPLLPRFAEVVDFIGDIDEKLTIIGLVFIACVGILTCICKCRSQT</sequence>
<keyword evidence="4" id="KW-1185">Reference proteome</keyword>
<feature type="transmembrane region" description="Helical" evidence="2">
    <location>
        <begin position="92"/>
        <end position="117"/>
    </location>
</feature>
<evidence type="ECO:0000313" key="4">
    <source>
        <dbReference type="Proteomes" id="UP000029121"/>
    </source>
</evidence>
<dbReference type="STRING" id="81985.R0IKV3"/>